<dbReference type="EMBL" id="LWHQ01000021">
    <property type="protein sequence ID" value="OAS24840.1"/>
    <property type="molecule type" value="Genomic_DNA"/>
</dbReference>
<dbReference type="AlphaFoldDB" id="A0A179SAI3"/>
<comment type="caution">
    <text evidence="1">The sequence shown here is derived from an EMBL/GenBank/DDBJ whole genome shotgun (WGS) entry which is preliminary data.</text>
</comment>
<organism evidence="1 2">
    <name type="scientific">Methylobacterium platani</name>
    <dbReference type="NCBI Taxonomy" id="427683"/>
    <lineage>
        <taxon>Bacteria</taxon>
        <taxon>Pseudomonadati</taxon>
        <taxon>Pseudomonadota</taxon>
        <taxon>Alphaproteobacteria</taxon>
        <taxon>Hyphomicrobiales</taxon>
        <taxon>Methylobacteriaceae</taxon>
        <taxon>Methylobacterium</taxon>
    </lineage>
</organism>
<gene>
    <name evidence="1" type="ORF">A5481_12150</name>
</gene>
<evidence type="ECO:0008006" key="3">
    <source>
        <dbReference type="Google" id="ProtNLM"/>
    </source>
</evidence>
<name>A0A179SAI3_9HYPH</name>
<dbReference type="Proteomes" id="UP000078316">
    <property type="component" value="Unassembled WGS sequence"/>
</dbReference>
<proteinExistence type="predicted"/>
<sequence>MGPRLTRDEVLDLLRARVEAAGSASAAARSLGVSPAYLIDVRATRRPPGARLLAGLGLEQAIVPVEGAGRVA</sequence>
<accession>A0A179SAI3</accession>
<protein>
    <recommendedName>
        <fullName evidence="3">XRE family transcriptional regulator</fullName>
    </recommendedName>
</protein>
<reference evidence="1 2" key="1">
    <citation type="submission" date="2016-04" db="EMBL/GenBank/DDBJ databases">
        <authorList>
            <person name="Evans L.H."/>
            <person name="Alamgir A."/>
            <person name="Owens N."/>
            <person name="Weber N.D."/>
            <person name="Virtaneva K."/>
            <person name="Barbian K."/>
            <person name="Babar A."/>
            <person name="Rosenke K."/>
        </authorList>
    </citation>
    <scope>NUCLEOTIDE SEQUENCE [LARGE SCALE GENOMIC DNA]</scope>
    <source>
        <strain evidence="1 2">PMB02</strain>
    </source>
</reference>
<dbReference type="STRING" id="427683.A5481_12150"/>
<evidence type="ECO:0000313" key="2">
    <source>
        <dbReference type="Proteomes" id="UP000078316"/>
    </source>
</evidence>
<evidence type="ECO:0000313" key="1">
    <source>
        <dbReference type="EMBL" id="OAS24840.1"/>
    </source>
</evidence>